<proteinExistence type="predicted"/>
<evidence type="ECO:0000256" key="1">
    <source>
        <dbReference type="ARBA" id="ARBA00004141"/>
    </source>
</evidence>
<name>A0A4R3K2P5_9FIRM</name>
<dbReference type="GO" id="GO:0016020">
    <property type="term" value="C:membrane"/>
    <property type="evidence" value="ECO:0007669"/>
    <property type="project" value="UniProtKB-SubCell"/>
</dbReference>
<dbReference type="EMBL" id="SMAA01000021">
    <property type="protein sequence ID" value="TCS76701.1"/>
    <property type="molecule type" value="Genomic_DNA"/>
</dbReference>
<keyword evidence="2" id="KW-0812">Transmembrane</keyword>
<dbReference type="Pfam" id="PF05105">
    <property type="entry name" value="Phage_holin_4_1"/>
    <property type="match status" value="1"/>
</dbReference>
<dbReference type="RefSeq" id="WP_132551333.1">
    <property type="nucleotide sequence ID" value="NZ_SMAA01000021.1"/>
</dbReference>
<keyword evidence="4" id="KW-0472">Membrane</keyword>
<keyword evidence="3" id="KW-1133">Transmembrane helix</keyword>
<accession>A0A4R3K2P5</accession>
<dbReference type="NCBIfam" id="TIGR01593">
    <property type="entry name" value="holin_tox_secr"/>
    <property type="match status" value="1"/>
</dbReference>
<dbReference type="OrthoDB" id="88184at2"/>
<evidence type="ECO:0000313" key="6">
    <source>
        <dbReference type="Proteomes" id="UP000295188"/>
    </source>
</evidence>
<comment type="subcellular location">
    <subcellularLocation>
        <location evidence="1">Membrane</location>
        <topology evidence="1">Multi-pass membrane protein</topology>
    </subcellularLocation>
</comment>
<dbReference type="AlphaFoldDB" id="A0A4R3K2P5"/>
<reference evidence="5 6" key="1">
    <citation type="submission" date="2019-03" db="EMBL/GenBank/DDBJ databases">
        <title>Genomic Encyclopedia of Type Strains, Phase IV (KMG-IV): sequencing the most valuable type-strain genomes for metagenomic binning, comparative biology and taxonomic classification.</title>
        <authorList>
            <person name="Goeker M."/>
        </authorList>
    </citation>
    <scope>NUCLEOTIDE SEQUENCE [LARGE SCALE GENOMIC DNA]</scope>
    <source>
        <strain evidence="5 6">DSM 20467</strain>
    </source>
</reference>
<keyword evidence="6" id="KW-1185">Reference proteome</keyword>
<protein>
    <submittedName>
        <fullName evidence="5">Toxin secretion/phage lysis holin</fullName>
    </submittedName>
</protein>
<organism evidence="5 6">
    <name type="scientific">Pectinatus cerevisiiphilus</name>
    <dbReference type="NCBI Taxonomy" id="86956"/>
    <lineage>
        <taxon>Bacteria</taxon>
        <taxon>Bacillati</taxon>
        <taxon>Bacillota</taxon>
        <taxon>Negativicutes</taxon>
        <taxon>Selenomonadales</taxon>
        <taxon>Selenomonadaceae</taxon>
        <taxon>Pectinatus</taxon>
    </lineage>
</organism>
<evidence type="ECO:0000313" key="5">
    <source>
        <dbReference type="EMBL" id="TCS76701.1"/>
    </source>
</evidence>
<dbReference type="Proteomes" id="UP000295188">
    <property type="component" value="Unassembled WGS sequence"/>
</dbReference>
<gene>
    <name evidence="5" type="ORF">EDC37_12136</name>
</gene>
<evidence type="ECO:0000256" key="4">
    <source>
        <dbReference type="ARBA" id="ARBA00023136"/>
    </source>
</evidence>
<sequence length="140" mass="15382">MFLPAREDIGISATISITGTIFSYMTGQFDKSMEALLLMMALDYLSGITAACISPNQGLDSRIGLRGICKKVMILLMVAAAHFVDYAVGQEQELVRTMVIYFFVGNEGLSILENAASAGLPIPQKLKIRFKQLSQKEKEK</sequence>
<evidence type="ECO:0000256" key="2">
    <source>
        <dbReference type="ARBA" id="ARBA00022692"/>
    </source>
</evidence>
<comment type="caution">
    <text evidence="5">The sequence shown here is derived from an EMBL/GenBank/DDBJ whole genome shotgun (WGS) entry which is preliminary data.</text>
</comment>
<evidence type="ECO:0000256" key="3">
    <source>
        <dbReference type="ARBA" id="ARBA00022989"/>
    </source>
</evidence>
<dbReference type="InterPro" id="IPR006480">
    <property type="entry name" value="Phage_holin_4_1"/>
</dbReference>